<dbReference type="STRING" id="56723.ENSLBEP00000029753"/>
<reference evidence="9" key="2">
    <citation type="submission" date="2025-09" db="UniProtKB">
        <authorList>
            <consortium name="Ensembl"/>
        </authorList>
    </citation>
    <scope>IDENTIFICATION</scope>
</reference>
<dbReference type="GO" id="GO:0061702">
    <property type="term" value="C:canonical inflammasome complex"/>
    <property type="evidence" value="ECO:0007669"/>
    <property type="project" value="UniProtKB-SubCell"/>
</dbReference>
<evidence type="ECO:0000259" key="7">
    <source>
        <dbReference type="PROSITE" id="PS50209"/>
    </source>
</evidence>
<sequence>MKQESTMTSVHSQLLETLEELGSRDLEKFKHALLHTKMKEGLPKIPRNQVETADKDEIVKLMVEIYGQRCVEVTKDILERMNRTDLVGKLSESWNLLCVNHFIFVSPSEVHFVDKHQCDLKANVNNIGPILDKLLEKGVIRQEVYDQIRDTPTTQEKMRKLFRGPLKSGGQKAKDVFYQILEKEESYLVDDLKRKESGAGAIWN</sequence>
<dbReference type="Ensembl" id="ENSLBET00000031153.1">
    <property type="protein sequence ID" value="ENSLBEP00000029753.1"/>
    <property type="gene ID" value="ENSLBEG00000022501.1"/>
</dbReference>
<dbReference type="InterPro" id="IPR051249">
    <property type="entry name" value="NLRP_Inflammasome"/>
</dbReference>
<dbReference type="AlphaFoldDB" id="A0A3Q3GFT5"/>
<dbReference type="Proteomes" id="UP000261660">
    <property type="component" value="Unplaced"/>
</dbReference>
<dbReference type="InParanoid" id="A0A3Q3GFT5"/>
<dbReference type="PANTHER" id="PTHR46985:SF2">
    <property type="entry name" value="APOPTOSIS-ASSOCIATED SPECK-LIKE PROTEIN CONTAINING A CARD"/>
    <property type="match status" value="1"/>
</dbReference>
<evidence type="ECO:0008006" key="11">
    <source>
        <dbReference type="Google" id="ProtNLM"/>
    </source>
</evidence>
<dbReference type="PROSITE" id="PS50209">
    <property type="entry name" value="CARD"/>
    <property type="match status" value="1"/>
</dbReference>
<dbReference type="InterPro" id="IPR004020">
    <property type="entry name" value="DAPIN"/>
</dbReference>
<feature type="domain" description="CARD" evidence="7">
    <location>
        <begin position="105"/>
        <end position="196"/>
    </location>
</feature>
<keyword evidence="10" id="KW-1185">Reference proteome</keyword>
<dbReference type="GeneTree" id="ENSGT00940000164898"/>
<evidence type="ECO:0000256" key="6">
    <source>
        <dbReference type="ARBA" id="ARBA00023233"/>
    </source>
</evidence>
<dbReference type="Pfam" id="PF02758">
    <property type="entry name" value="PYRIN"/>
    <property type="match status" value="1"/>
</dbReference>
<dbReference type="GO" id="GO:0042981">
    <property type="term" value="P:regulation of apoptotic process"/>
    <property type="evidence" value="ECO:0007669"/>
    <property type="project" value="InterPro"/>
</dbReference>
<dbReference type="InterPro" id="IPR001315">
    <property type="entry name" value="CARD"/>
</dbReference>
<dbReference type="PROSITE" id="PS50824">
    <property type="entry name" value="DAPIN"/>
    <property type="match status" value="1"/>
</dbReference>
<dbReference type="PANTHER" id="PTHR46985">
    <property type="entry name" value="NACHT, LRR AND PYD DOMAINS-CONTAINING PROTEIN 1"/>
    <property type="match status" value="1"/>
</dbReference>
<name>A0A3Q3GFT5_9LABR</name>
<dbReference type="SUPFAM" id="SSF47986">
    <property type="entry name" value="DEATH domain"/>
    <property type="match status" value="2"/>
</dbReference>
<dbReference type="GO" id="GO:0045087">
    <property type="term" value="P:innate immune response"/>
    <property type="evidence" value="ECO:0007669"/>
    <property type="project" value="UniProtKB-KW"/>
</dbReference>
<evidence type="ECO:0000256" key="2">
    <source>
        <dbReference type="ARBA" id="ARBA00022490"/>
    </source>
</evidence>
<feature type="domain" description="Pyrin" evidence="8">
    <location>
        <begin position="1"/>
        <end position="68"/>
    </location>
</feature>
<dbReference type="FunFam" id="1.10.533.10:FF:000013">
    <property type="entry name" value="Apoptosis-associated speck-like protein containing a CARD"/>
    <property type="match status" value="1"/>
</dbReference>
<proteinExistence type="predicted"/>
<reference evidence="9" key="1">
    <citation type="submission" date="2025-08" db="UniProtKB">
        <authorList>
            <consortium name="Ensembl"/>
        </authorList>
    </citation>
    <scope>IDENTIFICATION</scope>
</reference>
<evidence type="ECO:0000256" key="4">
    <source>
        <dbReference type="ARBA" id="ARBA00022859"/>
    </source>
</evidence>
<dbReference type="GO" id="GO:0006954">
    <property type="term" value="P:inflammatory response"/>
    <property type="evidence" value="ECO:0007669"/>
    <property type="project" value="UniProtKB-KW"/>
</dbReference>
<dbReference type="InterPro" id="IPR011029">
    <property type="entry name" value="DEATH-like_dom_sf"/>
</dbReference>
<evidence type="ECO:0000256" key="3">
    <source>
        <dbReference type="ARBA" id="ARBA00022588"/>
    </source>
</evidence>
<organism evidence="9 10">
    <name type="scientific">Labrus bergylta</name>
    <name type="common">ballan wrasse</name>
    <dbReference type="NCBI Taxonomy" id="56723"/>
    <lineage>
        <taxon>Eukaryota</taxon>
        <taxon>Metazoa</taxon>
        <taxon>Chordata</taxon>
        <taxon>Craniata</taxon>
        <taxon>Vertebrata</taxon>
        <taxon>Euteleostomi</taxon>
        <taxon>Actinopterygii</taxon>
        <taxon>Neopterygii</taxon>
        <taxon>Teleostei</taxon>
        <taxon>Neoteleostei</taxon>
        <taxon>Acanthomorphata</taxon>
        <taxon>Eupercaria</taxon>
        <taxon>Labriformes</taxon>
        <taxon>Labridae</taxon>
        <taxon>Labrus</taxon>
    </lineage>
</organism>
<evidence type="ECO:0000313" key="10">
    <source>
        <dbReference type="Proteomes" id="UP000261660"/>
    </source>
</evidence>
<dbReference type="SMART" id="SM01289">
    <property type="entry name" value="PYRIN"/>
    <property type="match status" value="1"/>
</dbReference>
<evidence type="ECO:0000259" key="8">
    <source>
        <dbReference type="PROSITE" id="PS50824"/>
    </source>
</evidence>
<dbReference type="InterPro" id="IPR033516">
    <property type="entry name" value="CARD8/ASC/NALP1_CARD"/>
</dbReference>
<keyword evidence="5" id="KW-0395">Inflammatory response</keyword>
<keyword evidence="3" id="KW-0399">Innate immunity</keyword>
<accession>A0A3Q3GFT5</accession>
<keyword evidence="4" id="KW-0391">Immunity</keyword>
<comment type="subcellular location">
    <subcellularLocation>
        <location evidence="1">Inflammasome</location>
    </subcellularLocation>
</comment>
<dbReference type="CDD" id="cd08330">
    <property type="entry name" value="CARD_ASC_NALP1"/>
    <property type="match status" value="1"/>
</dbReference>
<evidence type="ECO:0000256" key="1">
    <source>
        <dbReference type="ARBA" id="ARBA00004110"/>
    </source>
</evidence>
<keyword evidence="2" id="KW-0963">Cytoplasm</keyword>
<evidence type="ECO:0000256" key="5">
    <source>
        <dbReference type="ARBA" id="ARBA00023198"/>
    </source>
</evidence>
<keyword evidence="6" id="KW-1271">Inflammasome</keyword>
<dbReference type="Gene3D" id="1.10.533.10">
    <property type="entry name" value="Death Domain, Fas"/>
    <property type="match status" value="2"/>
</dbReference>
<protein>
    <recommendedName>
        <fullName evidence="11">CARD domain-containing protein</fullName>
    </recommendedName>
</protein>
<dbReference type="Pfam" id="PF00619">
    <property type="entry name" value="CARD"/>
    <property type="match status" value="1"/>
</dbReference>
<evidence type="ECO:0000313" key="9">
    <source>
        <dbReference type="Ensembl" id="ENSLBEP00000029753.1"/>
    </source>
</evidence>